<gene>
    <name evidence="6" type="ORF">B0T22DRAFT_514686</name>
</gene>
<dbReference type="SUPFAM" id="SSF53474">
    <property type="entry name" value="alpha/beta-Hydrolases"/>
    <property type="match status" value="1"/>
</dbReference>
<feature type="active site" description="Proton acceptor" evidence="4">
    <location>
        <position position="370"/>
    </location>
</feature>
<dbReference type="AlphaFoldDB" id="A0AAE0XCF6"/>
<dbReference type="GO" id="GO:0097176">
    <property type="term" value="P:epoxide metabolic process"/>
    <property type="evidence" value="ECO:0007669"/>
    <property type="project" value="TreeGrafter"/>
</dbReference>
<dbReference type="InterPro" id="IPR016292">
    <property type="entry name" value="Epoxide_hydrolase"/>
</dbReference>
<organism evidence="6 7">
    <name type="scientific">Podospora appendiculata</name>
    <dbReference type="NCBI Taxonomy" id="314037"/>
    <lineage>
        <taxon>Eukaryota</taxon>
        <taxon>Fungi</taxon>
        <taxon>Dikarya</taxon>
        <taxon>Ascomycota</taxon>
        <taxon>Pezizomycotina</taxon>
        <taxon>Sordariomycetes</taxon>
        <taxon>Sordariomycetidae</taxon>
        <taxon>Sordariales</taxon>
        <taxon>Podosporaceae</taxon>
        <taxon>Podospora</taxon>
    </lineage>
</organism>
<dbReference type="Gene3D" id="3.40.50.1820">
    <property type="entry name" value="alpha/beta hydrolase"/>
    <property type="match status" value="1"/>
</dbReference>
<comment type="caution">
    <text evidence="6">The sequence shown here is derived from an EMBL/GenBank/DDBJ whole genome shotgun (WGS) entry which is preliminary data.</text>
</comment>
<feature type="domain" description="Epoxide hydrolase N-terminal" evidence="5">
    <location>
        <begin position="7"/>
        <end position="118"/>
    </location>
</feature>
<keyword evidence="3 6" id="KW-0378">Hydrolase</keyword>
<reference evidence="6" key="1">
    <citation type="journal article" date="2023" name="Mol. Phylogenet. Evol.">
        <title>Genome-scale phylogeny and comparative genomics of the fungal order Sordariales.</title>
        <authorList>
            <person name="Hensen N."/>
            <person name="Bonometti L."/>
            <person name="Westerberg I."/>
            <person name="Brannstrom I.O."/>
            <person name="Guillou S."/>
            <person name="Cros-Aarteil S."/>
            <person name="Calhoun S."/>
            <person name="Haridas S."/>
            <person name="Kuo A."/>
            <person name="Mondo S."/>
            <person name="Pangilinan J."/>
            <person name="Riley R."/>
            <person name="LaButti K."/>
            <person name="Andreopoulos B."/>
            <person name="Lipzen A."/>
            <person name="Chen C."/>
            <person name="Yan M."/>
            <person name="Daum C."/>
            <person name="Ng V."/>
            <person name="Clum A."/>
            <person name="Steindorff A."/>
            <person name="Ohm R.A."/>
            <person name="Martin F."/>
            <person name="Silar P."/>
            <person name="Natvig D.O."/>
            <person name="Lalanne C."/>
            <person name="Gautier V."/>
            <person name="Ament-Velasquez S.L."/>
            <person name="Kruys A."/>
            <person name="Hutchinson M.I."/>
            <person name="Powell A.J."/>
            <person name="Barry K."/>
            <person name="Miller A.N."/>
            <person name="Grigoriev I.V."/>
            <person name="Debuchy R."/>
            <person name="Gladieux P."/>
            <person name="Hiltunen Thoren M."/>
            <person name="Johannesson H."/>
        </authorList>
    </citation>
    <scope>NUCLEOTIDE SEQUENCE</scope>
    <source>
        <strain evidence="6">CBS 314.62</strain>
    </source>
</reference>
<dbReference type="InterPro" id="IPR029058">
    <property type="entry name" value="AB_hydrolase_fold"/>
</dbReference>
<dbReference type="EMBL" id="JAULSO010000002">
    <property type="protein sequence ID" value="KAK3689906.1"/>
    <property type="molecule type" value="Genomic_DNA"/>
</dbReference>
<evidence type="ECO:0000313" key="6">
    <source>
        <dbReference type="EMBL" id="KAK3689906.1"/>
    </source>
</evidence>
<dbReference type="PANTHER" id="PTHR21661">
    <property type="entry name" value="EPOXIDE HYDROLASE 1-RELATED"/>
    <property type="match status" value="1"/>
</dbReference>
<dbReference type="Proteomes" id="UP001270362">
    <property type="component" value="Unassembled WGS sequence"/>
</dbReference>
<keyword evidence="2" id="KW-0058">Aromatic hydrocarbons catabolism</keyword>
<evidence type="ECO:0000259" key="5">
    <source>
        <dbReference type="Pfam" id="PF06441"/>
    </source>
</evidence>
<comment type="similarity">
    <text evidence="1">Belongs to the peptidase S33 family.</text>
</comment>
<dbReference type="Pfam" id="PF06441">
    <property type="entry name" value="EHN"/>
    <property type="match status" value="1"/>
</dbReference>
<dbReference type="PIRSF" id="PIRSF001112">
    <property type="entry name" value="Epoxide_hydrolase"/>
    <property type="match status" value="1"/>
</dbReference>
<evidence type="ECO:0000256" key="1">
    <source>
        <dbReference type="ARBA" id="ARBA00010088"/>
    </source>
</evidence>
<dbReference type="PANTHER" id="PTHR21661:SF35">
    <property type="entry name" value="EPOXIDE HYDROLASE"/>
    <property type="match status" value="1"/>
</dbReference>
<dbReference type="GO" id="GO:0004301">
    <property type="term" value="F:epoxide hydrolase activity"/>
    <property type="evidence" value="ECO:0007669"/>
    <property type="project" value="TreeGrafter"/>
</dbReference>
<keyword evidence="7" id="KW-1185">Reference proteome</keyword>
<reference evidence="6" key="2">
    <citation type="submission" date="2023-06" db="EMBL/GenBank/DDBJ databases">
        <authorList>
            <consortium name="Lawrence Berkeley National Laboratory"/>
            <person name="Haridas S."/>
            <person name="Hensen N."/>
            <person name="Bonometti L."/>
            <person name="Westerberg I."/>
            <person name="Brannstrom I.O."/>
            <person name="Guillou S."/>
            <person name="Cros-Aarteil S."/>
            <person name="Calhoun S."/>
            <person name="Kuo A."/>
            <person name="Mondo S."/>
            <person name="Pangilinan J."/>
            <person name="Riley R."/>
            <person name="Labutti K."/>
            <person name="Andreopoulos B."/>
            <person name="Lipzen A."/>
            <person name="Chen C."/>
            <person name="Yanf M."/>
            <person name="Daum C."/>
            <person name="Ng V."/>
            <person name="Clum A."/>
            <person name="Steindorff A."/>
            <person name="Ohm R."/>
            <person name="Martin F."/>
            <person name="Silar P."/>
            <person name="Natvig D."/>
            <person name="Lalanne C."/>
            <person name="Gautier V."/>
            <person name="Ament-Velasquez S.L."/>
            <person name="Kruys A."/>
            <person name="Hutchinson M.I."/>
            <person name="Powell A.J."/>
            <person name="Barry K."/>
            <person name="Miller A.N."/>
            <person name="Grigoriev I.V."/>
            <person name="Debuchy R."/>
            <person name="Gladieux P."/>
            <person name="Thoren M.H."/>
            <person name="Johannesson H."/>
        </authorList>
    </citation>
    <scope>NUCLEOTIDE SEQUENCE</scope>
    <source>
        <strain evidence="6">CBS 314.62</strain>
    </source>
</reference>
<feature type="active site" description="Nucleophile" evidence="4">
    <location>
        <position position="182"/>
    </location>
</feature>
<feature type="active site" description="Proton donor" evidence="4">
    <location>
        <position position="315"/>
    </location>
</feature>
<proteinExistence type="inferred from homology"/>
<evidence type="ECO:0000256" key="3">
    <source>
        <dbReference type="ARBA" id="ARBA00022801"/>
    </source>
</evidence>
<name>A0AAE0XCF6_9PEZI</name>
<evidence type="ECO:0000256" key="2">
    <source>
        <dbReference type="ARBA" id="ARBA00022797"/>
    </source>
</evidence>
<protein>
    <submittedName>
        <fullName evidence="6">Alpha/Beta hydrolase protein</fullName>
    </submittedName>
</protein>
<evidence type="ECO:0000256" key="4">
    <source>
        <dbReference type="PIRSR" id="PIRSR001112-1"/>
    </source>
</evidence>
<dbReference type="InterPro" id="IPR010497">
    <property type="entry name" value="Epoxide_hydro_N"/>
</dbReference>
<sequence>MGTPIATPFKIDIPEARLESLKQKLALAELPDETPLLNCWESGTPVSDIKRLVDYWKDGFDWRATEKELNTLPQFTTKVLINDGFGELDIHFVHKKSGRPGSIPLLFCHGWPGSFIEVKKILPLLTDPGTGPAFDVVAPSLPNFGFSQGVTKPGFALAQYATTLHNLMLKLGYEKYVTQGGDWGFFITRLMGIQYPAHCLASHMNFVSADPPTFLKHPLLYLQSLLLPRTAQEKQGAARTQEFYDEMCGYFHQQSTRPATLGLALADSPVALLAWIYEKLHDWTDAYPWTDDEVLTWVSVYWFATAGPAAPARIYYEHAHSRDKRRFARWAPQAKLGLSVFPRDVTVLPACWRRTLGPVVFERVHTEGGHFAAWERPEALVGDVRDMFGEGGGAFNILPAPDLIRD</sequence>
<dbReference type="PRINTS" id="PR00412">
    <property type="entry name" value="EPOXHYDRLASE"/>
</dbReference>
<accession>A0AAE0XCF6</accession>
<dbReference type="InterPro" id="IPR000639">
    <property type="entry name" value="Epox_hydrolase-like"/>
</dbReference>
<evidence type="ECO:0000313" key="7">
    <source>
        <dbReference type="Proteomes" id="UP001270362"/>
    </source>
</evidence>